<evidence type="ECO:0000256" key="1">
    <source>
        <dbReference type="SAM" id="MobiDB-lite"/>
    </source>
</evidence>
<feature type="region of interest" description="Disordered" evidence="1">
    <location>
        <begin position="571"/>
        <end position="597"/>
    </location>
</feature>
<organism evidence="2 3">
    <name type="scientific">Psilocybe cf. subviscida</name>
    <dbReference type="NCBI Taxonomy" id="2480587"/>
    <lineage>
        <taxon>Eukaryota</taxon>
        <taxon>Fungi</taxon>
        <taxon>Dikarya</taxon>
        <taxon>Basidiomycota</taxon>
        <taxon>Agaricomycotina</taxon>
        <taxon>Agaricomycetes</taxon>
        <taxon>Agaricomycetidae</taxon>
        <taxon>Agaricales</taxon>
        <taxon>Agaricineae</taxon>
        <taxon>Strophariaceae</taxon>
        <taxon>Psilocybe</taxon>
    </lineage>
</organism>
<feature type="region of interest" description="Disordered" evidence="1">
    <location>
        <begin position="185"/>
        <end position="220"/>
    </location>
</feature>
<keyword evidence="3" id="KW-1185">Reference proteome</keyword>
<reference evidence="2 3" key="1">
    <citation type="journal article" date="2020" name="ISME J.">
        <title>Uncovering the hidden diversity of litter-decomposition mechanisms in mushroom-forming fungi.</title>
        <authorList>
            <person name="Floudas D."/>
            <person name="Bentzer J."/>
            <person name="Ahren D."/>
            <person name="Johansson T."/>
            <person name="Persson P."/>
            <person name="Tunlid A."/>
        </authorList>
    </citation>
    <scope>NUCLEOTIDE SEQUENCE [LARGE SCALE GENOMIC DNA]</scope>
    <source>
        <strain evidence="2 3">CBS 101986</strain>
    </source>
</reference>
<feature type="compositionally biased region" description="Polar residues" evidence="1">
    <location>
        <begin position="626"/>
        <end position="641"/>
    </location>
</feature>
<evidence type="ECO:0000313" key="2">
    <source>
        <dbReference type="EMBL" id="KAF5322758.1"/>
    </source>
</evidence>
<feature type="region of interest" description="Disordered" evidence="1">
    <location>
        <begin position="20"/>
        <end position="81"/>
    </location>
</feature>
<comment type="caution">
    <text evidence="2">The sequence shown here is derived from an EMBL/GenBank/DDBJ whole genome shotgun (WGS) entry which is preliminary data.</text>
</comment>
<evidence type="ECO:0008006" key="4">
    <source>
        <dbReference type="Google" id="ProtNLM"/>
    </source>
</evidence>
<feature type="compositionally biased region" description="Polar residues" evidence="1">
    <location>
        <begin position="23"/>
        <end position="40"/>
    </location>
</feature>
<gene>
    <name evidence="2" type="ORF">D9619_001538</name>
</gene>
<proteinExistence type="predicted"/>
<accession>A0A8H5BGR9</accession>
<sequence>MSASHPAFQRLSRVYVQVPPSPHSISARRSTHTSVQPSLSTKRKENAPLRPVNHHMSLEQPTSASAPLKRKASERDPSSMVLDGVVITSKKAKLSSGALKPTQMHTDNPANDASNDAINFTYCHQCNKKRDKEDTIRCTVVERFLKSKDKFIRERACINKYCKPCLINRYDEDFDALKSSPGGEFKAMPKSKATEADGPKKKKPSGLKSFTATECKPKPPKKITAKPLPAVLWTKVPTDLSYEEVTQRIFIREFFFRFGDIMDPPLAKTYSDELEIIAGRSSKSTSDDVVQGWVSDMCLKAMMISLLGLLVRTYPDDIAKAFRTAMKDLRTAGANLNRIWATLSALQNELTSEQHATTSGNDEDTNWSNFSLSAPGDLPDKIAARRSSRQVDAGFHLVVSSQMIPVLISMINHTITTRIIREDIEQAGKDFKDWQPVVKDATKLENERWEIDRDTITSAKNKVQLTEASFNKAKRNLHKEQLDNIENCVKIVAPYYAPRFMSLGFDDEQREYFALSPSVAEREAAAEYLDVAGSAKPMKCKKKGRVLPLEERCELRDWTWFIGVYGRKPPGASNAHTPGASSDEAGEEEAAHSSDSPRWWGFWDPKEIDQLAEWVAIKSGFEAENESASNPGETGSTTTAHKPTLSPRDAQLKRLIAGLKEYSKLLEWRTSSEKCHLVRRSFADSQR</sequence>
<feature type="region of interest" description="Disordered" evidence="1">
    <location>
        <begin position="623"/>
        <end position="648"/>
    </location>
</feature>
<dbReference type="OrthoDB" id="298344at2759"/>
<dbReference type="EMBL" id="JAACJJ010000028">
    <property type="protein sequence ID" value="KAF5322758.1"/>
    <property type="molecule type" value="Genomic_DNA"/>
</dbReference>
<evidence type="ECO:0000313" key="3">
    <source>
        <dbReference type="Proteomes" id="UP000567179"/>
    </source>
</evidence>
<protein>
    <recommendedName>
        <fullName evidence="4">Zinc-finger domain-containing protein</fullName>
    </recommendedName>
</protein>
<dbReference type="Proteomes" id="UP000567179">
    <property type="component" value="Unassembled WGS sequence"/>
</dbReference>
<name>A0A8H5BGR9_9AGAR</name>
<dbReference type="AlphaFoldDB" id="A0A8H5BGR9"/>